<evidence type="ECO:0000259" key="3">
    <source>
        <dbReference type="PROSITE" id="PS51034"/>
    </source>
</evidence>
<sequence length="373" mass="41414">MEVDVYMSIREGDTKLHREPARCRVTCMSQLTERMTGSYVLWLALASCILTLASTEQQGYRNSTNTSSYGLGLECGASGTTEDQLCFDPCQNYTLLEEPSRSTENTEEGQMCDGDMSGWYRFVGEGGTRIPETSSSSASVPHPLDPSTAEDKCETTCRAEEECSSVDGVWEYVHSLQPQLDCGAREIKVSLDKCLLEGLGFGDEVRAYLQDRSCSSIVPGEERNWLSVTSPTEAGACGNILERNETHAIYKNTFSVFNDFIIRDTILNISFQCAYPLDMKVSLQTALHPVVSSLNISVGGEGESIVRMALFQDQNYTLPYEGDVVVLSFDSMLYVGAILERGDISRFNLLLRNCYATPTEDKTDPVKYFIIRN</sequence>
<dbReference type="InterPro" id="IPR042235">
    <property type="entry name" value="ZP-C_dom"/>
</dbReference>
<keyword evidence="5" id="KW-1185">Reference proteome</keyword>
<reference evidence="4 5" key="1">
    <citation type="journal article" date="2020" name="Mol. Biol. Evol.">
        <title>Interspecific Gene Flow and the Evolution of Specialization in Black and White Rhinoceros.</title>
        <authorList>
            <person name="Moodley Y."/>
            <person name="Westbury M.V."/>
            <person name="Russo I.M."/>
            <person name="Gopalakrishnan S."/>
            <person name="Rakotoarivelo A."/>
            <person name="Olsen R.A."/>
            <person name="Prost S."/>
            <person name="Tunstall T."/>
            <person name="Ryder O.A."/>
            <person name="Dalen L."/>
            <person name="Bruford M.W."/>
        </authorList>
    </citation>
    <scope>NUCLEOTIDE SEQUENCE [LARGE SCALE GENOMIC DNA]</scope>
    <source>
        <strain evidence="4">SBR-YM</strain>
        <tissue evidence="4">Skin</tissue>
    </source>
</reference>
<evidence type="ECO:0000256" key="1">
    <source>
        <dbReference type="ARBA" id="ARBA00022729"/>
    </source>
</evidence>
<evidence type="ECO:0000313" key="4">
    <source>
        <dbReference type="EMBL" id="KAF5914227.1"/>
    </source>
</evidence>
<dbReference type="Proteomes" id="UP000551758">
    <property type="component" value="Unassembled WGS sequence"/>
</dbReference>
<dbReference type="Gene3D" id="2.60.40.4100">
    <property type="entry name" value="Zona pellucida, ZP-C domain"/>
    <property type="match status" value="1"/>
</dbReference>
<dbReference type="InterPro" id="IPR055355">
    <property type="entry name" value="ZP-C"/>
</dbReference>
<feature type="non-terminal residue" evidence="4">
    <location>
        <position position="373"/>
    </location>
</feature>
<dbReference type="PANTHER" id="PTHR14002:SF16">
    <property type="entry name" value="PANCREATIC SECRETORY GRANULE MEMBRANE MAJOR GLYCOPROTEIN GP2"/>
    <property type="match status" value="1"/>
</dbReference>
<keyword evidence="1" id="KW-0732">Signal</keyword>
<dbReference type="FunFam" id="2.60.40.3210:FF:000003">
    <property type="entry name" value="Glycoprotein 2"/>
    <property type="match status" value="1"/>
</dbReference>
<evidence type="ECO:0000313" key="5">
    <source>
        <dbReference type="Proteomes" id="UP000551758"/>
    </source>
</evidence>
<dbReference type="Gene3D" id="2.60.40.3210">
    <property type="entry name" value="Zona pellucida, ZP-N domain"/>
    <property type="match status" value="1"/>
</dbReference>
<organism evidence="4 5">
    <name type="scientific">Diceros bicornis minor</name>
    <name type="common">South-central black rhinoceros</name>
    <dbReference type="NCBI Taxonomy" id="77932"/>
    <lineage>
        <taxon>Eukaryota</taxon>
        <taxon>Metazoa</taxon>
        <taxon>Chordata</taxon>
        <taxon>Craniata</taxon>
        <taxon>Vertebrata</taxon>
        <taxon>Euteleostomi</taxon>
        <taxon>Mammalia</taxon>
        <taxon>Eutheria</taxon>
        <taxon>Laurasiatheria</taxon>
        <taxon>Perissodactyla</taxon>
        <taxon>Rhinocerotidae</taxon>
        <taxon>Diceros</taxon>
    </lineage>
</organism>
<gene>
    <name evidence="4" type="ORF">HPG69_005077</name>
</gene>
<dbReference type="SMART" id="SM00241">
    <property type="entry name" value="ZP"/>
    <property type="match status" value="1"/>
</dbReference>
<name>A0A7J7EEW0_DICBM</name>
<dbReference type="EMBL" id="JACDTQ010003365">
    <property type="protein sequence ID" value="KAF5914227.1"/>
    <property type="molecule type" value="Genomic_DNA"/>
</dbReference>
<protein>
    <recommendedName>
        <fullName evidence="3">ZP domain-containing protein</fullName>
    </recommendedName>
</protein>
<dbReference type="InterPro" id="IPR001507">
    <property type="entry name" value="ZP_dom"/>
</dbReference>
<accession>A0A7J7EEW0</accession>
<dbReference type="Pfam" id="PF23344">
    <property type="entry name" value="ZP-N"/>
    <property type="match status" value="1"/>
</dbReference>
<feature type="domain" description="ZP" evidence="3">
    <location>
        <begin position="181"/>
        <end position="373"/>
    </location>
</feature>
<keyword evidence="2" id="KW-1015">Disulfide bond</keyword>
<dbReference type="AlphaFoldDB" id="A0A7J7EEW0"/>
<dbReference type="Pfam" id="PF00100">
    <property type="entry name" value="Zona_pellucida"/>
    <property type="match status" value="1"/>
</dbReference>
<dbReference type="PROSITE" id="PS51034">
    <property type="entry name" value="ZP_2"/>
    <property type="match status" value="1"/>
</dbReference>
<dbReference type="PANTHER" id="PTHR14002">
    <property type="entry name" value="ENDOGLIN/TGF-BETA RECEPTOR TYPE III"/>
    <property type="match status" value="1"/>
</dbReference>
<evidence type="ECO:0000256" key="2">
    <source>
        <dbReference type="ARBA" id="ARBA00023157"/>
    </source>
</evidence>
<proteinExistence type="predicted"/>
<comment type="caution">
    <text evidence="4">The sequence shown here is derived from an EMBL/GenBank/DDBJ whole genome shotgun (WGS) entry which is preliminary data.</text>
</comment>
<dbReference type="InterPro" id="IPR055356">
    <property type="entry name" value="ZP-N"/>
</dbReference>